<reference evidence="1 2" key="1">
    <citation type="submission" date="2017-06" db="EMBL/GenBank/DDBJ databases">
        <title>Genome sequencing of cyanobaciteial culture collection at National Institute for Environmental Studies (NIES).</title>
        <authorList>
            <person name="Hirose Y."/>
            <person name="Shimura Y."/>
            <person name="Fujisawa T."/>
            <person name="Nakamura Y."/>
            <person name="Kawachi M."/>
        </authorList>
    </citation>
    <scope>NUCLEOTIDE SEQUENCE [LARGE SCALE GENOMIC DNA]</scope>
    <source>
        <strain evidence="1 2">NIES-267</strain>
    </source>
</reference>
<protein>
    <recommendedName>
        <fullName evidence="3">DUF2281 domain-containing protein</fullName>
    </recommendedName>
</protein>
<accession>A0A1Z4M0Q4</accession>
<proteinExistence type="predicted"/>
<dbReference type="AlphaFoldDB" id="A0A1Z4M0Q4"/>
<name>A0A1Z4M0Q4_9CYAN</name>
<dbReference type="OrthoDB" id="9813823at2"/>
<organism evidence="1 2">
    <name type="scientific">Calothrix parasitica NIES-267</name>
    <dbReference type="NCBI Taxonomy" id="1973488"/>
    <lineage>
        <taxon>Bacteria</taxon>
        <taxon>Bacillati</taxon>
        <taxon>Cyanobacteriota</taxon>
        <taxon>Cyanophyceae</taxon>
        <taxon>Nostocales</taxon>
        <taxon>Calotrichaceae</taxon>
        <taxon>Calothrix</taxon>
    </lineage>
</organism>
<keyword evidence="2" id="KW-1185">Reference proteome</keyword>
<evidence type="ECO:0000313" key="2">
    <source>
        <dbReference type="Proteomes" id="UP000218418"/>
    </source>
</evidence>
<dbReference type="EMBL" id="AP018227">
    <property type="protein sequence ID" value="BAY87069.1"/>
    <property type="molecule type" value="Genomic_DNA"/>
</dbReference>
<gene>
    <name evidence="1" type="ORF">NIES267_65800</name>
</gene>
<dbReference type="Proteomes" id="UP000218418">
    <property type="component" value="Chromosome"/>
</dbReference>
<evidence type="ECO:0008006" key="3">
    <source>
        <dbReference type="Google" id="ProtNLM"/>
    </source>
</evidence>
<evidence type="ECO:0000313" key="1">
    <source>
        <dbReference type="EMBL" id="BAY87069.1"/>
    </source>
</evidence>
<sequence>MTLKEQIIQELEQIPESQLNELLQVVRFFKEKCQDNSQDSEVWQAYLASKREREEVYRRLADS</sequence>